<name>A0ABT9ZZ90_9BACI</name>
<protein>
    <submittedName>
        <fullName evidence="1">Uncharacterized protein</fullName>
    </submittedName>
</protein>
<keyword evidence="2" id="KW-1185">Reference proteome</keyword>
<evidence type="ECO:0000313" key="1">
    <source>
        <dbReference type="EMBL" id="MDQ0256564.1"/>
    </source>
</evidence>
<reference evidence="1 2" key="1">
    <citation type="submission" date="2023-07" db="EMBL/GenBank/DDBJ databases">
        <title>Genomic Encyclopedia of Type Strains, Phase IV (KMG-IV): sequencing the most valuable type-strain genomes for metagenomic binning, comparative biology and taxonomic classification.</title>
        <authorList>
            <person name="Goeker M."/>
        </authorList>
    </citation>
    <scope>NUCLEOTIDE SEQUENCE [LARGE SCALE GENOMIC DNA]</scope>
    <source>
        <strain evidence="1 2">DSM 9768</strain>
    </source>
</reference>
<gene>
    <name evidence="1" type="ORF">J2S74_003984</name>
</gene>
<organism evidence="1 2">
    <name type="scientific">Evansella vedderi</name>
    <dbReference type="NCBI Taxonomy" id="38282"/>
    <lineage>
        <taxon>Bacteria</taxon>
        <taxon>Bacillati</taxon>
        <taxon>Bacillota</taxon>
        <taxon>Bacilli</taxon>
        <taxon>Bacillales</taxon>
        <taxon>Bacillaceae</taxon>
        <taxon>Evansella</taxon>
    </lineage>
</organism>
<dbReference type="Proteomes" id="UP001230005">
    <property type="component" value="Unassembled WGS sequence"/>
</dbReference>
<evidence type="ECO:0000313" key="2">
    <source>
        <dbReference type="Proteomes" id="UP001230005"/>
    </source>
</evidence>
<dbReference type="EMBL" id="JAUSUG010000017">
    <property type="protein sequence ID" value="MDQ0256564.1"/>
    <property type="molecule type" value="Genomic_DNA"/>
</dbReference>
<sequence length="259" mass="30164">MKNLAFIFLIIILTTQISCTDGAFTRETEISPSFPIQTIIEKPPLSIEFDEIILHETGYSIQLIVSHSDEREITVSDYKFKWPRFAFDENEVPYKLISYEALNISNNEMDLGRNSLLLELLFEPVLDFEGKSIILPFYLTPYTFVDGYPFHMKDSDLDQINIGDISLRDVNVNGNIIRFRMFDQHPDVEKRKVSYEFTQMKDGQEVYPLYSRIIDEGNADEILVELEYAQNISFPALFSIHRTNVNLPDWQFNLIIPIN</sequence>
<accession>A0ABT9ZZ90</accession>
<comment type="caution">
    <text evidence="1">The sequence shown here is derived from an EMBL/GenBank/DDBJ whole genome shotgun (WGS) entry which is preliminary data.</text>
</comment>
<dbReference type="RefSeq" id="WP_307328883.1">
    <property type="nucleotide sequence ID" value="NZ_JAUSUG010000017.1"/>
</dbReference>
<proteinExistence type="predicted"/>